<proteinExistence type="predicted"/>
<protein>
    <submittedName>
        <fullName evidence="1">Uncharacterized protein</fullName>
    </submittedName>
</protein>
<dbReference type="EMBL" id="QBKR01000011">
    <property type="protein sequence ID" value="PTX59585.1"/>
    <property type="molecule type" value="Genomic_DNA"/>
</dbReference>
<evidence type="ECO:0000313" key="1">
    <source>
        <dbReference type="EMBL" id="PTX59585.1"/>
    </source>
</evidence>
<comment type="caution">
    <text evidence="1">The sequence shown here is derived from an EMBL/GenBank/DDBJ whole genome shotgun (WGS) entry which is preliminary data.</text>
</comment>
<name>A0A2T6BU22_9BACL</name>
<evidence type="ECO:0000313" key="2">
    <source>
        <dbReference type="Proteomes" id="UP000244240"/>
    </source>
</evidence>
<dbReference type="AlphaFoldDB" id="A0A2T6BU22"/>
<reference evidence="1 2" key="1">
    <citation type="submission" date="2018-04" db="EMBL/GenBank/DDBJ databases">
        <title>Genomic Encyclopedia of Archaeal and Bacterial Type Strains, Phase II (KMG-II): from individual species to whole genera.</title>
        <authorList>
            <person name="Goeker M."/>
        </authorList>
    </citation>
    <scope>NUCLEOTIDE SEQUENCE [LARGE SCALE GENOMIC DNA]</scope>
    <source>
        <strain evidence="1 2">DSM 45787</strain>
    </source>
</reference>
<keyword evidence="2" id="KW-1185">Reference proteome</keyword>
<accession>A0A2T6BU22</accession>
<gene>
    <name evidence="1" type="ORF">C8P63_11115</name>
</gene>
<dbReference type="Proteomes" id="UP000244240">
    <property type="component" value="Unassembled WGS sequence"/>
</dbReference>
<organism evidence="1 2">
    <name type="scientific">Melghirimyces profundicolus</name>
    <dbReference type="NCBI Taxonomy" id="1242148"/>
    <lineage>
        <taxon>Bacteria</taxon>
        <taxon>Bacillati</taxon>
        <taxon>Bacillota</taxon>
        <taxon>Bacilli</taxon>
        <taxon>Bacillales</taxon>
        <taxon>Thermoactinomycetaceae</taxon>
        <taxon>Melghirimyces</taxon>
    </lineage>
</organism>
<sequence>MCSLIKGVYIKFVVSDWIDSNKEWKQEAQKKLIQFKKRLADKGITKQQMQLFKVSVETRKEDDGHIQQTLQYSVTMDQVNDETLTERHIRSQ</sequence>